<comment type="function">
    <text evidence="5">Modulates RecA activity.</text>
</comment>
<keyword evidence="4 5" id="KW-0963">Cytoplasm</keyword>
<dbReference type="PANTHER" id="PTHR33602">
    <property type="entry name" value="REGULATORY PROTEIN RECX FAMILY PROTEIN"/>
    <property type="match status" value="1"/>
</dbReference>
<evidence type="ECO:0000256" key="1">
    <source>
        <dbReference type="ARBA" id="ARBA00004496"/>
    </source>
</evidence>
<dbReference type="InterPro" id="IPR053925">
    <property type="entry name" value="RecX_HTH_3rd"/>
</dbReference>
<dbReference type="Proteomes" id="UP000823603">
    <property type="component" value="Unassembled WGS sequence"/>
</dbReference>
<dbReference type="AlphaFoldDB" id="A0A9D9IEX3"/>
<dbReference type="InterPro" id="IPR036388">
    <property type="entry name" value="WH-like_DNA-bd_sf"/>
</dbReference>
<feature type="domain" description="RecX third three-helical" evidence="7">
    <location>
        <begin position="115"/>
        <end position="153"/>
    </location>
</feature>
<feature type="domain" description="RecX second three-helical" evidence="6">
    <location>
        <begin position="63"/>
        <end position="104"/>
    </location>
</feature>
<reference evidence="8" key="2">
    <citation type="journal article" date="2021" name="PeerJ">
        <title>Extensive microbial diversity within the chicken gut microbiome revealed by metagenomics and culture.</title>
        <authorList>
            <person name="Gilroy R."/>
            <person name="Ravi A."/>
            <person name="Getino M."/>
            <person name="Pursley I."/>
            <person name="Horton D.L."/>
            <person name="Alikhan N.F."/>
            <person name="Baker D."/>
            <person name="Gharbi K."/>
            <person name="Hall N."/>
            <person name="Watson M."/>
            <person name="Adriaenssens E.M."/>
            <person name="Foster-Nyarko E."/>
            <person name="Jarju S."/>
            <person name="Secka A."/>
            <person name="Antonio M."/>
            <person name="Oren A."/>
            <person name="Chaudhuri R.R."/>
            <person name="La Ragione R."/>
            <person name="Hildebrand F."/>
            <person name="Pallen M.J."/>
        </authorList>
    </citation>
    <scope>NUCLEOTIDE SEQUENCE</scope>
    <source>
        <strain evidence="8">B2-22910</strain>
    </source>
</reference>
<dbReference type="InterPro" id="IPR003783">
    <property type="entry name" value="Regulatory_RecX"/>
</dbReference>
<name>A0A9D9IEX3_9BACT</name>
<dbReference type="HAMAP" id="MF_01114">
    <property type="entry name" value="RecX"/>
    <property type="match status" value="1"/>
</dbReference>
<sequence length="165" mass="18370">MDKTIYNKAADRLRVLCSRREYSSGDMLAKAAEYLARYGTDSQEVPDAAASIVESLRRDGYVDDLRYASAFARDKALLSGWGRIKIRYALAAKGLPEDTIAGALESVDPQEADRKLEKLALSKLKSFSGDPQWKLKLIRFLLSRGYSYDAVSRTVARMAHNAENG</sequence>
<evidence type="ECO:0000259" key="7">
    <source>
        <dbReference type="Pfam" id="PF21981"/>
    </source>
</evidence>
<dbReference type="EMBL" id="JADIMB010000029">
    <property type="protein sequence ID" value="MBO8470559.1"/>
    <property type="molecule type" value="Genomic_DNA"/>
</dbReference>
<dbReference type="Pfam" id="PF21981">
    <property type="entry name" value="RecX_HTH3"/>
    <property type="match status" value="1"/>
</dbReference>
<evidence type="ECO:0000256" key="3">
    <source>
        <dbReference type="ARBA" id="ARBA00018111"/>
    </source>
</evidence>
<dbReference type="InterPro" id="IPR053924">
    <property type="entry name" value="RecX_HTH_2nd"/>
</dbReference>
<dbReference type="Pfam" id="PF02631">
    <property type="entry name" value="RecX_HTH2"/>
    <property type="match status" value="1"/>
</dbReference>
<accession>A0A9D9IEX3</accession>
<gene>
    <name evidence="5" type="primary">recX</name>
    <name evidence="8" type="ORF">IAB82_02045</name>
</gene>
<evidence type="ECO:0000313" key="9">
    <source>
        <dbReference type="Proteomes" id="UP000823603"/>
    </source>
</evidence>
<reference evidence="8" key="1">
    <citation type="submission" date="2020-10" db="EMBL/GenBank/DDBJ databases">
        <authorList>
            <person name="Gilroy R."/>
        </authorList>
    </citation>
    <scope>NUCLEOTIDE SEQUENCE</scope>
    <source>
        <strain evidence="8">B2-22910</strain>
    </source>
</reference>
<dbReference type="Gene3D" id="1.10.10.10">
    <property type="entry name" value="Winged helix-like DNA-binding domain superfamily/Winged helix DNA-binding domain"/>
    <property type="match status" value="2"/>
</dbReference>
<evidence type="ECO:0000256" key="5">
    <source>
        <dbReference type="HAMAP-Rule" id="MF_01114"/>
    </source>
</evidence>
<protein>
    <recommendedName>
        <fullName evidence="3 5">Regulatory protein RecX</fullName>
    </recommendedName>
</protein>
<organism evidence="8 9">
    <name type="scientific">Candidatus Cryptobacteroides faecavium</name>
    <dbReference type="NCBI Taxonomy" id="2840762"/>
    <lineage>
        <taxon>Bacteria</taxon>
        <taxon>Pseudomonadati</taxon>
        <taxon>Bacteroidota</taxon>
        <taxon>Bacteroidia</taxon>
        <taxon>Bacteroidales</taxon>
        <taxon>Candidatus Cryptobacteroides</taxon>
    </lineage>
</organism>
<comment type="subcellular location">
    <subcellularLocation>
        <location evidence="1 5">Cytoplasm</location>
    </subcellularLocation>
</comment>
<dbReference type="GO" id="GO:0006282">
    <property type="term" value="P:regulation of DNA repair"/>
    <property type="evidence" value="ECO:0007669"/>
    <property type="project" value="UniProtKB-UniRule"/>
</dbReference>
<comment type="similarity">
    <text evidence="2 5">Belongs to the RecX family.</text>
</comment>
<dbReference type="GO" id="GO:0005737">
    <property type="term" value="C:cytoplasm"/>
    <property type="evidence" value="ECO:0007669"/>
    <property type="project" value="UniProtKB-SubCell"/>
</dbReference>
<evidence type="ECO:0000256" key="4">
    <source>
        <dbReference type="ARBA" id="ARBA00022490"/>
    </source>
</evidence>
<comment type="caution">
    <text evidence="8">The sequence shown here is derived from an EMBL/GenBank/DDBJ whole genome shotgun (WGS) entry which is preliminary data.</text>
</comment>
<dbReference type="PANTHER" id="PTHR33602:SF1">
    <property type="entry name" value="REGULATORY PROTEIN RECX FAMILY PROTEIN"/>
    <property type="match status" value="1"/>
</dbReference>
<evidence type="ECO:0000313" key="8">
    <source>
        <dbReference type="EMBL" id="MBO8470559.1"/>
    </source>
</evidence>
<evidence type="ECO:0000256" key="2">
    <source>
        <dbReference type="ARBA" id="ARBA00009695"/>
    </source>
</evidence>
<proteinExistence type="inferred from homology"/>
<evidence type="ECO:0000259" key="6">
    <source>
        <dbReference type="Pfam" id="PF02631"/>
    </source>
</evidence>